<protein>
    <submittedName>
        <fullName evidence="2">Uncharacterized protein</fullName>
    </submittedName>
</protein>
<proteinExistence type="predicted"/>
<dbReference type="AlphaFoldDB" id="A0A1G2JNW6"/>
<keyword evidence="1" id="KW-0812">Transmembrane</keyword>
<keyword evidence="1" id="KW-1133">Transmembrane helix</keyword>
<evidence type="ECO:0000313" key="2">
    <source>
        <dbReference type="EMBL" id="OGZ87980.1"/>
    </source>
</evidence>
<keyword evidence="1" id="KW-0472">Membrane</keyword>
<sequence>MITIDDVKENKNNYFLGTIIIVFFSLIIITIVIVYYWIATDSVPKYISIYFLPEEIKIDNNILPELQKKEPIVIEKETNPNATKVIKYSFPEIMPSEIKDGSCQEYSKAQPYRDDAFKCTIEETVYDPCFSNGKKDLPAQAGQVVCQMNPLSQDIFIINLKDPLLEEKLPVVLRTNWAWFLELEDGTICAPYTGSRPLINNTEAFYGCKAKVKGDLDVLMGDLIIGEIWTAKRMIVTKDEAGTGWDTKFSETVKIKTIWQ</sequence>
<accession>A0A1G2JNW6</accession>
<gene>
    <name evidence="2" type="ORF">A2561_02710</name>
</gene>
<dbReference type="Proteomes" id="UP000178935">
    <property type="component" value="Unassembled WGS sequence"/>
</dbReference>
<feature type="transmembrane region" description="Helical" evidence="1">
    <location>
        <begin position="12"/>
        <end position="38"/>
    </location>
</feature>
<name>A0A1G2JNW6_9BACT</name>
<organism evidence="2 3">
    <name type="scientific">Candidatus Staskawiczbacteria bacterium RIFOXYD1_FULL_32_13</name>
    <dbReference type="NCBI Taxonomy" id="1802234"/>
    <lineage>
        <taxon>Bacteria</taxon>
        <taxon>Candidatus Staskawicziibacteriota</taxon>
    </lineage>
</organism>
<reference evidence="2 3" key="1">
    <citation type="journal article" date="2016" name="Nat. Commun.">
        <title>Thousands of microbial genomes shed light on interconnected biogeochemical processes in an aquifer system.</title>
        <authorList>
            <person name="Anantharaman K."/>
            <person name="Brown C.T."/>
            <person name="Hug L.A."/>
            <person name="Sharon I."/>
            <person name="Castelle C.J."/>
            <person name="Probst A.J."/>
            <person name="Thomas B.C."/>
            <person name="Singh A."/>
            <person name="Wilkins M.J."/>
            <person name="Karaoz U."/>
            <person name="Brodie E.L."/>
            <person name="Williams K.H."/>
            <person name="Hubbard S.S."/>
            <person name="Banfield J.F."/>
        </authorList>
    </citation>
    <scope>NUCLEOTIDE SEQUENCE [LARGE SCALE GENOMIC DNA]</scope>
</reference>
<evidence type="ECO:0000256" key="1">
    <source>
        <dbReference type="SAM" id="Phobius"/>
    </source>
</evidence>
<comment type="caution">
    <text evidence="2">The sequence shown here is derived from an EMBL/GenBank/DDBJ whole genome shotgun (WGS) entry which is preliminary data.</text>
</comment>
<evidence type="ECO:0000313" key="3">
    <source>
        <dbReference type="Proteomes" id="UP000178935"/>
    </source>
</evidence>
<dbReference type="EMBL" id="MHPU01000034">
    <property type="protein sequence ID" value="OGZ87980.1"/>
    <property type="molecule type" value="Genomic_DNA"/>
</dbReference>